<dbReference type="PRINTS" id="PR00344">
    <property type="entry name" value="BCTRLSENSOR"/>
</dbReference>
<dbReference type="PROSITE" id="PS50113">
    <property type="entry name" value="PAC"/>
    <property type="match status" value="1"/>
</dbReference>
<dbReference type="Pfam" id="PF00989">
    <property type="entry name" value="PAS"/>
    <property type="match status" value="1"/>
</dbReference>
<dbReference type="InterPro" id="IPR003661">
    <property type="entry name" value="HisK_dim/P_dom"/>
</dbReference>
<evidence type="ECO:0000256" key="1">
    <source>
        <dbReference type="ARBA" id="ARBA00000085"/>
    </source>
</evidence>
<feature type="domain" description="Histidine kinase" evidence="10">
    <location>
        <begin position="403"/>
        <end position="610"/>
    </location>
</feature>
<keyword evidence="9" id="KW-0812">Transmembrane</keyword>
<name>A0A8J6TD18_9BACT</name>
<evidence type="ECO:0000259" key="10">
    <source>
        <dbReference type="PROSITE" id="PS50109"/>
    </source>
</evidence>
<organism evidence="12 13">
    <name type="scientific">Candidatus Desulfatifera sulfidica</name>
    <dbReference type="NCBI Taxonomy" id="2841691"/>
    <lineage>
        <taxon>Bacteria</taxon>
        <taxon>Pseudomonadati</taxon>
        <taxon>Thermodesulfobacteriota</taxon>
        <taxon>Desulfobulbia</taxon>
        <taxon>Desulfobulbales</taxon>
        <taxon>Desulfobulbaceae</taxon>
        <taxon>Candidatus Desulfatifera</taxon>
    </lineage>
</organism>
<evidence type="ECO:0000313" key="12">
    <source>
        <dbReference type="EMBL" id="MBC8207877.1"/>
    </source>
</evidence>
<dbReference type="Pfam" id="PF02518">
    <property type="entry name" value="HATPase_c"/>
    <property type="match status" value="1"/>
</dbReference>
<evidence type="ECO:0000256" key="7">
    <source>
        <dbReference type="ARBA" id="ARBA00022840"/>
    </source>
</evidence>
<dbReference type="AlphaFoldDB" id="A0A8J6TD18"/>
<dbReference type="SUPFAM" id="SSF55874">
    <property type="entry name" value="ATPase domain of HSP90 chaperone/DNA topoisomerase II/histidine kinase"/>
    <property type="match status" value="1"/>
</dbReference>
<proteinExistence type="predicted"/>
<keyword evidence="6" id="KW-0418">Kinase</keyword>
<accession>A0A8J6TD18</accession>
<keyword evidence="4" id="KW-0808">Transferase</keyword>
<gene>
    <name evidence="12" type="ORF">H8E79_01750</name>
</gene>
<dbReference type="GO" id="GO:0006355">
    <property type="term" value="P:regulation of DNA-templated transcription"/>
    <property type="evidence" value="ECO:0007669"/>
    <property type="project" value="InterPro"/>
</dbReference>
<evidence type="ECO:0000256" key="8">
    <source>
        <dbReference type="ARBA" id="ARBA00023012"/>
    </source>
</evidence>
<dbReference type="InterPro" id="IPR004358">
    <property type="entry name" value="Sig_transdc_His_kin-like_C"/>
</dbReference>
<keyword evidence="3" id="KW-0597">Phosphoprotein</keyword>
<dbReference type="EC" id="2.7.13.3" evidence="2"/>
<reference evidence="12 13" key="1">
    <citation type="submission" date="2020-08" db="EMBL/GenBank/DDBJ databases">
        <title>Bridging the membrane lipid divide: bacteria of the FCB group superphylum have the potential to synthesize archaeal ether lipids.</title>
        <authorList>
            <person name="Villanueva L."/>
            <person name="Von Meijenfeldt F.A.B."/>
            <person name="Westbye A.B."/>
            <person name="Yadav S."/>
            <person name="Hopmans E.C."/>
            <person name="Dutilh B.E."/>
            <person name="Sinninghe Damste J.S."/>
        </authorList>
    </citation>
    <scope>NUCLEOTIDE SEQUENCE [LARGE SCALE GENOMIC DNA]</scope>
    <source>
        <strain evidence="12">NIOZ-UU81</strain>
    </source>
</reference>
<dbReference type="InterPro" id="IPR005467">
    <property type="entry name" value="His_kinase_dom"/>
</dbReference>
<dbReference type="NCBIfam" id="TIGR00229">
    <property type="entry name" value="sensory_box"/>
    <property type="match status" value="1"/>
</dbReference>
<keyword evidence="5" id="KW-0547">Nucleotide-binding</keyword>
<dbReference type="PANTHER" id="PTHR43065">
    <property type="entry name" value="SENSOR HISTIDINE KINASE"/>
    <property type="match status" value="1"/>
</dbReference>
<feature type="domain" description="PAC" evidence="11">
    <location>
        <begin position="338"/>
        <end position="390"/>
    </location>
</feature>
<feature type="transmembrane region" description="Helical" evidence="9">
    <location>
        <begin position="232"/>
        <end position="253"/>
    </location>
</feature>
<evidence type="ECO:0000313" key="13">
    <source>
        <dbReference type="Proteomes" id="UP000599024"/>
    </source>
</evidence>
<dbReference type="Proteomes" id="UP000599024">
    <property type="component" value="Unassembled WGS sequence"/>
</dbReference>
<dbReference type="CDD" id="cd00130">
    <property type="entry name" value="PAS"/>
    <property type="match status" value="1"/>
</dbReference>
<dbReference type="Pfam" id="PF00512">
    <property type="entry name" value="HisKA"/>
    <property type="match status" value="1"/>
</dbReference>
<evidence type="ECO:0000256" key="6">
    <source>
        <dbReference type="ARBA" id="ARBA00022777"/>
    </source>
</evidence>
<dbReference type="InterPro" id="IPR003594">
    <property type="entry name" value="HATPase_dom"/>
</dbReference>
<keyword evidence="9" id="KW-1133">Transmembrane helix</keyword>
<keyword evidence="8" id="KW-0902">Two-component regulatory system</keyword>
<evidence type="ECO:0000256" key="2">
    <source>
        <dbReference type="ARBA" id="ARBA00012438"/>
    </source>
</evidence>
<dbReference type="GO" id="GO:0005524">
    <property type="term" value="F:ATP binding"/>
    <property type="evidence" value="ECO:0007669"/>
    <property type="project" value="UniProtKB-KW"/>
</dbReference>
<dbReference type="InterPro" id="IPR000014">
    <property type="entry name" value="PAS"/>
</dbReference>
<dbReference type="InterPro" id="IPR035965">
    <property type="entry name" value="PAS-like_dom_sf"/>
</dbReference>
<dbReference type="InterPro" id="IPR036890">
    <property type="entry name" value="HATPase_C_sf"/>
</dbReference>
<dbReference type="SUPFAM" id="SSF55785">
    <property type="entry name" value="PYP-like sensor domain (PAS domain)"/>
    <property type="match status" value="1"/>
</dbReference>
<dbReference type="SMART" id="SM00388">
    <property type="entry name" value="HisKA"/>
    <property type="match status" value="1"/>
</dbReference>
<dbReference type="SUPFAM" id="SSF47384">
    <property type="entry name" value="Homodimeric domain of signal transducing histidine kinase"/>
    <property type="match status" value="1"/>
</dbReference>
<comment type="catalytic activity">
    <reaction evidence="1">
        <text>ATP + protein L-histidine = ADP + protein N-phospho-L-histidine.</text>
        <dbReference type="EC" id="2.7.13.3"/>
    </reaction>
</comment>
<dbReference type="EMBL" id="JACNLK010000021">
    <property type="protein sequence ID" value="MBC8207877.1"/>
    <property type="molecule type" value="Genomic_DNA"/>
</dbReference>
<dbReference type="PROSITE" id="PS51257">
    <property type="entry name" value="PROKAR_LIPOPROTEIN"/>
    <property type="match status" value="1"/>
</dbReference>
<dbReference type="PROSITE" id="PS50109">
    <property type="entry name" value="HIS_KIN"/>
    <property type="match status" value="1"/>
</dbReference>
<dbReference type="InterPro" id="IPR036097">
    <property type="entry name" value="HisK_dim/P_sf"/>
</dbReference>
<comment type="caution">
    <text evidence="12">The sequence shown here is derived from an EMBL/GenBank/DDBJ whole genome shotgun (WGS) entry which is preliminary data.</text>
</comment>
<dbReference type="GO" id="GO:0000155">
    <property type="term" value="F:phosphorelay sensor kinase activity"/>
    <property type="evidence" value="ECO:0007669"/>
    <property type="project" value="InterPro"/>
</dbReference>
<evidence type="ECO:0000259" key="11">
    <source>
        <dbReference type="PROSITE" id="PS50113"/>
    </source>
</evidence>
<dbReference type="PANTHER" id="PTHR43065:SF10">
    <property type="entry name" value="PEROXIDE STRESS-ACTIVATED HISTIDINE KINASE MAK3"/>
    <property type="match status" value="1"/>
</dbReference>
<dbReference type="CDD" id="cd00082">
    <property type="entry name" value="HisKA"/>
    <property type="match status" value="1"/>
</dbReference>
<keyword evidence="9" id="KW-0472">Membrane</keyword>
<dbReference type="SMART" id="SM00387">
    <property type="entry name" value="HATPase_c"/>
    <property type="match status" value="1"/>
</dbReference>
<evidence type="ECO:0000256" key="4">
    <source>
        <dbReference type="ARBA" id="ARBA00022679"/>
    </source>
</evidence>
<dbReference type="Gene3D" id="3.30.565.10">
    <property type="entry name" value="Histidine kinase-like ATPase, C-terminal domain"/>
    <property type="match status" value="1"/>
</dbReference>
<keyword evidence="7" id="KW-0067">ATP-binding</keyword>
<evidence type="ECO:0000256" key="5">
    <source>
        <dbReference type="ARBA" id="ARBA00022741"/>
    </source>
</evidence>
<dbReference type="Gene3D" id="3.30.450.20">
    <property type="entry name" value="PAS domain"/>
    <property type="match status" value="1"/>
</dbReference>
<sequence length="614" mass="67255">MHLRIKQRLTLVSPWLLAAACALLALIIGVFAVNNYHREKGLMTDALLEKGATLIRFVTSSARGSFFEMRRGQEVTTEDWIDHVQQVLIHVSEDPGVQSLVLVDPAGIILASSMEHDSRLKVDPPTLGFISNLDAGGDGRDAFAYRLEQPGQGDSFQVAALFTPLGRRQLEQQRAMSEAHGGEMMGRMMRRHQSSPERLKALDKIARRQFVLLVELDMTEFNTAVRQQRLQIVILSLVLLLVGIGGWLSLLTLQGLKGSEVRLASLRAFRDSLIASLPMGLIATDSQGQIMTCNQFAEQVAAVQENKVVGKVPGVVLPPLLALEFDHVRNGNSGSEQMQKEITLTDRDGVQRALRLSRLAVLGNEGQSSGIMLLMQDLSQVKELERELRRSERMAALGKMAAGVAHELRNPLSSIKGLAVLLRSRFQERSSDRETADILVSEVERLNRSISELLDYARPQQLTRVPVRIDELLAKASSLLAMDAEAIGIAIELDVASDVPEILADPDKLNQVFLNLLLNGIQAMDQGGVLVLRVSATTDTLEIQIEDTGCGISEENQNRIFDPYFTTKPEGTGLGLAMSAKIIEEHGGSIELRSEEGTGTTMTVHLPLGHPGTA</sequence>
<evidence type="ECO:0000256" key="3">
    <source>
        <dbReference type="ARBA" id="ARBA00022553"/>
    </source>
</evidence>
<protein>
    <recommendedName>
        <fullName evidence="2">histidine kinase</fullName>
        <ecNumber evidence="2">2.7.13.3</ecNumber>
    </recommendedName>
</protein>
<evidence type="ECO:0000256" key="9">
    <source>
        <dbReference type="SAM" id="Phobius"/>
    </source>
</evidence>
<dbReference type="Gene3D" id="1.10.287.130">
    <property type="match status" value="1"/>
</dbReference>
<dbReference type="InterPro" id="IPR000700">
    <property type="entry name" value="PAS-assoc_C"/>
</dbReference>
<dbReference type="InterPro" id="IPR013767">
    <property type="entry name" value="PAS_fold"/>
</dbReference>